<name>A0A068RX17_9FUNG</name>
<evidence type="ECO:0000313" key="2">
    <source>
        <dbReference type="EMBL" id="CDH54167.1"/>
    </source>
</evidence>
<dbReference type="Proteomes" id="UP000027586">
    <property type="component" value="Unassembled WGS sequence"/>
</dbReference>
<feature type="compositionally biased region" description="Polar residues" evidence="1">
    <location>
        <begin position="115"/>
        <end position="124"/>
    </location>
</feature>
<dbReference type="AlphaFoldDB" id="A0A068RX17"/>
<gene>
    <name evidence="2" type="ORF">LCOR_05437.1</name>
</gene>
<sequence length="124" mass="13079">MAYANGCPPGMYPPPPPMGMPPYLAIPPNHPMSPAAAGGPPPSPYMMHPAYMAPAPAPHPGTLAHQSQYGPRPVMFNGGPRSPSISSPVSPSSRRSSRPLLDDISDDTPVIASRFRSTTPIRKD</sequence>
<comment type="caution">
    <text evidence="2">The sequence shown here is derived from an EMBL/GenBank/DDBJ whole genome shotgun (WGS) entry which is preliminary data.</text>
</comment>
<keyword evidence="3" id="KW-1185">Reference proteome</keyword>
<evidence type="ECO:0000313" key="3">
    <source>
        <dbReference type="Proteomes" id="UP000027586"/>
    </source>
</evidence>
<protein>
    <submittedName>
        <fullName evidence="2">Uncharacterized protein</fullName>
    </submittedName>
</protein>
<accession>A0A068RX17</accession>
<dbReference type="VEuPathDB" id="FungiDB:LCOR_05437.1"/>
<feature type="region of interest" description="Disordered" evidence="1">
    <location>
        <begin position="57"/>
        <end position="124"/>
    </location>
</feature>
<evidence type="ECO:0000256" key="1">
    <source>
        <dbReference type="SAM" id="MobiDB-lite"/>
    </source>
</evidence>
<feature type="compositionally biased region" description="Low complexity" evidence="1">
    <location>
        <begin position="80"/>
        <end position="94"/>
    </location>
</feature>
<organism evidence="2 3">
    <name type="scientific">Lichtheimia corymbifera JMRC:FSU:9682</name>
    <dbReference type="NCBI Taxonomy" id="1263082"/>
    <lineage>
        <taxon>Eukaryota</taxon>
        <taxon>Fungi</taxon>
        <taxon>Fungi incertae sedis</taxon>
        <taxon>Mucoromycota</taxon>
        <taxon>Mucoromycotina</taxon>
        <taxon>Mucoromycetes</taxon>
        <taxon>Mucorales</taxon>
        <taxon>Lichtheimiaceae</taxon>
        <taxon>Lichtheimia</taxon>
    </lineage>
</organism>
<proteinExistence type="predicted"/>
<reference evidence="2" key="1">
    <citation type="submission" date="2013-08" db="EMBL/GenBank/DDBJ databases">
        <title>Gene expansion shapes genome architecture in the human pathogen Lichtheimia corymbifera: an evolutionary genomics analysis in the ancient terrestrial Mucorales (Mucoromycotina).</title>
        <authorList>
            <person name="Schwartze V.U."/>
            <person name="Winter S."/>
            <person name="Shelest E."/>
            <person name="Marcet-Houben M."/>
            <person name="Horn F."/>
            <person name="Wehner S."/>
            <person name="Hoffmann K."/>
            <person name="Riege K."/>
            <person name="Sammeth M."/>
            <person name="Nowrousian M."/>
            <person name="Valiante V."/>
            <person name="Linde J."/>
            <person name="Jacobsen I.D."/>
            <person name="Marz M."/>
            <person name="Brakhage A.A."/>
            <person name="Gabaldon T."/>
            <person name="Bocker S."/>
            <person name="Voigt K."/>
        </authorList>
    </citation>
    <scope>NUCLEOTIDE SEQUENCE [LARGE SCALE GENOMIC DNA]</scope>
    <source>
        <strain evidence="2">FSU 9682</strain>
    </source>
</reference>
<dbReference type="EMBL" id="CBTN010000021">
    <property type="protein sequence ID" value="CDH54167.1"/>
    <property type="molecule type" value="Genomic_DNA"/>
</dbReference>